<dbReference type="eggNOG" id="COG2205">
    <property type="taxonomic scope" value="Bacteria"/>
</dbReference>
<keyword evidence="5" id="KW-0808">Transferase</keyword>
<keyword evidence="14" id="KW-0614">Plasmid</keyword>
<keyword evidence="17" id="KW-1185">Reference proteome</keyword>
<name>A0A031JWI7_9SPHN</name>
<dbReference type="SUPFAM" id="SSF55874">
    <property type="entry name" value="ATPase domain of HSP90 chaperone/DNA topoisomerase II/histidine kinase"/>
    <property type="match status" value="1"/>
</dbReference>
<keyword evidence="10" id="KW-1133">Transmembrane helix</keyword>
<keyword evidence="11" id="KW-0902">Two-component regulatory system</keyword>
<dbReference type="RefSeq" id="WP_036526628.1">
    <property type="nucleotide sequence ID" value="NZ_CP017076.1"/>
</dbReference>
<keyword evidence="4" id="KW-0597">Phosphoprotein</keyword>
<geneLocation type="plasmid" evidence="14 17">
    <name>pSA1</name>
</geneLocation>
<evidence type="ECO:0000259" key="13">
    <source>
        <dbReference type="PROSITE" id="PS50109"/>
    </source>
</evidence>
<dbReference type="GO" id="GO:0000155">
    <property type="term" value="F:phosphorelay sensor kinase activity"/>
    <property type="evidence" value="ECO:0007669"/>
    <property type="project" value="InterPro"/>
</dbReference>
<dbReference type="InterPro" id="IPR005467">
    <property type="entry name" value="His_kinase_dom"/>
</dbReference>
<dbReference type="InterPro" id="IPR050428">
    <property type="entry name" value="TCS_sensor_his_kinase"/>
</dbReference>
<evidence type="ECO:0000256" key="7">
    <source>
        <dbReference type="ARBA" id="ARBA00022741"/>
    </source>
</evidence>
<feature type="domain" description="Histidine kinase" evidence="13">
    <location>
        <begin position="250"/>
        <end position="459"/>
    </location>
</feature>
<dbReference type="InterPro" id="IPR036890">
    <property type="entry name" value="HATPase_C_sf"/>
</dbReference>
<dbReference type="GO" id="GO:0005524">
    <property type="term" value="F:ATP binding"/>
    <property type="evidence" value="ECO:0007669"/>
    <property type="project" value="UniProtKB-KW"/>
</dbReference>
<comment type="subcellular location">
    <subcellularLocation>
        <location evidence="2">Membrane</location>
        <topology evidence="2">Multi-pass membrane protein</topology>
    </subcellularLocation>
</comment>
<dbReference type="EMBL" id="JFYZ01000013">
    <property type="protein sequence ID" value="EZP81259.1"/>
    <property type="molecule type" value="Genomic_DNA"/>
</dbReference>
<dbReference type="PANTHER" id="PTHR45436">
    <property type="entry name" value="SENSOR HISTIDINE KINASE YKOH"/>
    <property type="match status" value="1"/>
</dbReference>
<sequence>MKRRRSSLSMKLYRRVLLLLALTGLAIGGVLYSVALREVERASDAQLVNASRLLYMMMQDDLAAGVLVRHDRLVGVDGDPLLSTQETQAFQASYDSCMFTVFWEGRPVAQSGWGAPVSAVPRRPGLHDFQALGGAWRSYGMRGRDPRLLIVVAERGAMREFSIARLSGELALPMLGLLLAAMLVLWWTLRKSLSQVERLASTLGARSLSDLQPLEPEEWPRDVEPLIEALNKLFARLENAYELEQAFTDDVAHELRTPLAAIRAQAQVLRRLAPAALGEDVVRLLAMVDRTNHLVDGMLTLARLNATSVAARSVDVHALVAEVVADALIELPADAIEASVIPDHIVRWRCDASLLQIALSAVIGNALRHARGGGHLDIAIVRGGDRLIVTIGDRGPGVPAAERERLLLRFEHGGSASSGSGLGLSIASKAMTLLGGTIRLEDRPDGPGLLVVLTLPSTQG</sequence>
<dbReference type="PROSITE" id="PS50109">
    <property type="entry name" value="HIS_KIN"/>
    <property type="match status" value="1"/>
</dbReference>
<dbReference type="InterPro" id="IPR004358">
    <property type="entry name" value="Sig_transdc_His_kin-like_C"/>
</dbReference>
<evidence type="ECO:0000313" key="15">
    <source>
        <dbReference type="EMBL" id="EZP81259.1"/>
    </source>
</evidence>
<dbReference type="InterPro" id="IPR036097">
    <property type="entry name" value="HisK_dim/P_sf"/>
</dbReference>
<proteinExistence type="predicted"/>
<dbReference type="PRINTS" id="PR00344">
    <property type="entry name" value="BCTRLSENSOR"/>
</dbReference>
<dbReference type="Gene3D" id="3.30.565.10">
    <property type="entry name" value="Histidine kinase-like ATPase, C-terminal domain"/>
    <property type="match status" value="1"/>
</dbReference>
<evidence type="ECO:0000256" key="11">
    <source>
        <dbReference type="ARBA" id="ARBA00023012"/>
    </source>
</evidence>
<dbReference type="PANTHER" id="PTHR45436:SF14">
    <property type="entry name" value="SENSOR PROTEIN QSEC"/>
    <property type="match status" value="1"/>
</dbReference>
<evidence type="ECO:0000256" key="10">
    <source>
        <dbReference type="ARBA" id="ARBA00022989"/>
    </source>
</evidence>
<dbReference type="CDD" id="cd00075">
    <property type="entry name" value="HATPase"/>
    <property type="match status" value="1"/>
</dbReference>
<keyword evidence="9" id="KW-0067">ATP-binding</keyword>
<dbReference type="InterPro" id="IPR003594">
    <property type="entry name" value="HATPase_dom"/>
</dbReference>
<keyword evidence="12" id="KW-0472">Membrane</keyword>
<evidence type="ECO:0000256" key="12">
    <source>
        <dbReference type="ARBA" id="ARBA00023136"/>
    </source>
</evidence>
<dbReference type="EC" id="2.7.13.3" evidence="3"/>
<evidence type="ECO:0000313" key="16">
    <source>
        <dbReference type="Proteomes" id="UP000024329"/>
    </source>
</evidence>
<dbReference type="SMART" id="SM00388">
    <property type="entry name" value="HisKA"/>
    <property type="match status" value="1"/>
</dbReference>
<keyword evidence="8 15" id="KW-0418">Kinase</keyword>
<evidence type="ECO:0000256" key="1">
    <source>
        <dbReference type="ARBA" id="ARBA00000085"/>
    </source>
</evidence>
<dbReference type="CDD" id="cd00082">
    <property type="entry name" value="HisKA"/>
    <property type="match status" value="1"/>
</dbReference>
<dbReference type="PATRIC" id="fig|158500.4.peg.2987"/>
<evidence type="ECO:0000256" key="5">
    <source>
        <dbReference type="ARBA" id="ARBA00022679"/>
    </source>
</evidence>
<keyword evidence="6" id="KW-0812">Transmembrane</keyword>
<evidence type="ECO:0000256" key="2">
    <source>
        <dbReference type="ARBA" id="ARBA00004141"/>
    </source>
</evidence>
<dbReference type="Gene3D" id="1.10.287.130">
    <property type="match status" value="1"/>
</dbReference>
<organism evidence="15 16">
    <name type="scientific">Novosphingobium resinovorum</name>
    <dbReference type="NCBI Taxonomy" id="158500"/>
    <lineage>
        <taxon>Bacteria</taxon>
        <taxon>Pseudomonadati</taxon>
        <taxon>Pseudomonadota</taxon>
        <taxon>Alphaproteobacteria</taxon>
        <taxon>Sphingomonadales</taxon>
        <taxon>Sphingomonadaceae</taxon>
        <taxon>Novosphingobium</taxon>
    </lineage>
</organism>
<evidence type="ECO:0000313" key="14">
    <source>
        <dbReference type="EMBL" id="AOR79881.1"/>
    </source>
</evidence>
<dbReference type="KEGG" id="nre:BES08_24320"/>
<comment type="catalytic activity">
    <reaction evidence="1">
        <text>ATP + protein L-histidine = ADP + protein N-phospho-L-histidine.</text>
        <dbReference type="EC" id="2.7.13.3"/>
    </reaction>
</comment>
<reference evidence="17" key="3">
    <citation type="journal article" date="2017" name="J. Biotechnol.">
        <title>Complete genome sequence of Novosphingobium resinovorum SA1, a versatile xenobiotic-degrading bacterium capable of utilizing sulfanilic acid.</title>
        <authorList>
            <person name="Hegedus B."/>
            <person name="Kos P.B."/>
            <person name="Balint B."/>
            <person name="Maroti G."/>
            <person name="Gan H.M."/>
            <person name="Perei K."/>
            <person name="Rakhely G."/>
        </authorList>
    </citation>
    <scope>NUCLEOTIDE SEQUENCE [LARGE SCALE GENOMIC DNA]</scope>
    <source>
        <strain evidence="17">SA1</strain>
    </source>
</reference>
<protein>
    <recommendedName>
        <fullName evidence="3">histidine kinase</fullName>
        <ecNumber evidence="3">2.7.13.3</ecNumber>
    </recommendedName>
</protein>
<dbReference type="AlphaFoldDB" id="A0A031JWI7"/>
<keyword evidence="7" id="KW-0547">Nucleotide-binding</keyword>
<dbReference type="SUPFAM" id="SSF47384">
    <property type="entry name" value="Homodimeric domain of signal transducing histidine kinase"/>
    <property type="match status" value="1"/>
</dbReference>
<dbReference type="EMBL" id="CP017076">
    <property type="protein sequence ID" value="AOR79881.1"/>
    <property type="molecule type" value="Genomic_DNA"/>
</dbReference>
<dbReference type="SMART" id="SM00387">
    <property type="entry name" value="HATPase_c"/>
    <property type="match status" value="1"/>
</dbReference>
<evidence type="ECO:0000256" key="3">
    <source>
        <dbReference type="ARBA" id="ARBA00012438"/>
    </source>
</evidence>
<dbReference type="InterPro" id="IPR003661">
    <property type="entry name" value="HisK_dim/P_dom"/>
</dbReference>
<evidence type="ECO:0000256" key="6">
    <source>
        <dbReference type="ARBA" id="ARBA00022692"/>
    </source>
</evidence>
<dbReference type="Pfam" id="PF02518">
    <property type="entry name" value="HATPase_c"/>
    <property type="match status" value="1"/>
</dbReference>
<accession>A0A031JWI7</accession>
<evidence type="ECO:0000256" key="8">
    <source>
        <dbReference type="ARBA" id="ARBA00022777"/>
    </source>
</evidence>
<gene>
    <name evidence="14" type="ORF">BES08_24320</name>
    <name evidence="15" type="ORF">BV97_02920</name>
</gene>
<reference evidence="15 16" key="1">
    <citation type="submission" date="2014-03" db="EMBL/GenBank/DDBJ databases">
        <title>Whole genome sequence of Novosphingobium resinovorum KF1.</title>
        <authorList>
            <person name="Gan H.M."/>
            <person name="Gan H.Y."/>
            <person name="Chew T.H."/>
            <person name="Savka M.A."/>
        </authorList>
    </citation>
    <scope>NUCLEOTIDE SEQUENCE [LARGE SCALE GENOMIC DNA]</scope>
    <source>
        <strain evidence="15 16">KF1</strain>
    </source>
</reference>
<dbReference type="GO" id="GO:0005886">
    <property type="term" value="C:plasma membrane"/>
    <property type="evidence" value="ECO:0007669"/>
    <property type="project" value="TreeGrafter"/>
</dbReference>
<reference evidence="14" key="2">
    <citation type="submission" date="2016-08" db="EMBL/GenBank/DDBJ databases">
        <authorList>
            <person name="Seilhamer J.J."/>
        </authorList>
    </citation>
    <scope>NUCLEOTIDE SEQUENCE [LARGE SCALE GENOMIC DNA]</scope>
    <source>
        <strain evidence="14">SA1</strain>
        <plasmid evidence="14">pSA1</plasmid>
    </source>
</reference>
<evidence type="ECO:0000256" key="9">
    <source>
        <dbReference type="ARBA" id="ARBA00022840"/>
    </source>
</evidence>
<evidence type="ECO:0000313" key="17">
    <source>
        <dbReference type="Proteomes" id="UP000094626"/>
    </source>
</evidence>
<dbReference type="OrthoDB" id="913606at2"/>
<dbReference type="Proteomes" id="UP000094626">
    <property type="component" value="Plasmid pSA1"/>
</dbReference>
<dbReference type="Proteomes" id="UP000024329">
    <property type="component" value="Unassembled WGS sequence"/>
</dbReference>
<dbReference type="Pfam" id="PF00512">
    <property type="entry name" value="HisKA"/>
    <property type="match status" value="1"/>
</dbReference>
<evidence type="ECO:0000256" key="4">
    <source>
        <dbReference type="ARBA" id="ARBA00022553"/>
    </source>
</evidence>